<keyword evidence="2" id="KW-1185">Reference proteome</keyword>
<name>A0ABT2QP83_9STAP</name>
<evidence type="ECO:0000313" key="1">
    <source>
        <dbReference type="EMBL" id="MCU5745785.1"/>
    </source>
</evidence>
<evidence type="ECO:0008006" key="3">
    <source>
        <dbReference type="Google" id="ProtNLM"/>
    </source>
</evidence>
<gene>
    <name evidence="1" type="ORF">N9R04_03490</name>
</gene>
<protein>
    <recommendedName>
        <fullName evidence="3">CobW/HypB/UreG nucleotide-binding domain-containing protein</fullName>
    </recommendedName>
</protein>
<dbReference type="EMBL" id="JAOPKZ010000005">
    <property type="protein sequence ID" value="MCU5745785.1"/>
    <property type="molecule type" value="Genomic_DNA"/>
</dbReference>
<sequence length="60" mass="7064">MLNTIITSFLRYGKTTFVHEYIKQLLNNDEKLAIHLKEYVIFNVGNDQKGVKIKAVKYFD</sequence>
<reference evidence="1 2" key="1">
    <citation type="journal article" date="2023" name="Int. J. Syst. Evol. Microbiol.">
        <title>Streptococcus sciuri sp. nov., Staphylococcus marylandisciuri sp. nov. and Staphylococcus americanisciuri sp. nov., isolated from faeces of eastern grey squirrel (Sciurus carolinensis).</title>
        <authorList>
            <person name="Volokhov D.V."/>
            <person name="Zagorodnyaya T.A."/>
            <person name="Furtak V.A."/>
            <person name="Nattanmai G."/>
            <person name="Randall L."/>
            <person name="Jose S."/>
            <person name="Gao Y."/>
            <person name="Eisenberg T."/>
            <person name="Delmonte P."/>
            <person name="Blom J."/>
            <person name="Mitchell K.K."/>
        </authorList>
    </citation>
    <scope>NUCLEOTIDE SEQUENCE [LARGE SCALE GENOMIC DNA]</scope>
    <source>
        <strain evidence="1 2">SQ8-PEA</strain>
    </source>
</reference>
<dbReference type="Proteomes" id="UP001209553">
    <property type="component" value="Unassembled WGS sequence"/>
</dbReference>
<dbReference type="RefSeq" id="WP_262855194.1">
    <property type="nucleotide sequence ID" value="NZ_JAOPKZ010000005.1"/>
</dbReference>
<organism evidence="1 2">
    <name type="scientific">Staphylococcus marylandisciuri</name>
    <dbReference type="NCBI Taxonomy" id="2981529"/>
    <lineage>
        <taxon>Bacteria</taxon>
        <taxon>Bacillati</taxon>
        <taxon>Bacillota</taxon>
        <taxon>Bacilli</taxon>
        <taxon>Bacillales</taxon>
        <taxon>Staphylococcaceae</taxon>
        <taxon>Staphylococcus</taxon>
    </lineage>
</organism>
<comment type="caution">
    <text evidence="1">The sequence shown here is derived from an EMBL/GenBank/DDBJ whole genome shotgun (WGS) entry which is preliminary data.</text>
</comment>
<accession>A0ABT2QP83</accession>
<proteinExistence type="predicted"/>
<evidence type="ECO:0000313" key="2">
    <source>
        <dbReference type="Proteomes" id="UP001209553"/>
    </source>
</evidence>